<feature type="transmembrane region" description="Helical" evidence="7">
    <location>
        <begin position="603"/>
        <end position="625"/>
    </location>
</feature>
<proteinExistence type="inferred from homology"/>
<keyword evidence="3" id="KW-1003">Cell membrane</keyword>
<keyword evidence="6 7" id="KW-0472">Membrane</keyword>
<evidence type="ECO:0000256" key="7">
    <source>
        <dbReference type="SAM" id="Phobius"/>
    </source>
</evidence>
<evidence type="ECO:0000259" key="8">
    <source>
        <dbReference type="PROSITE" id="PS50156"/>
    </source>
</evidence>
<dbReference type="InterPro" id="IPR050545">
    <property type="entry name" value="Mycobact_MmpL"/>
</dbReference>
<dbReference type="EMBL" id="FZOO01000005">
    <property type="protein sequence ID" value="SNS60474.1"/>
    <property type="molecule type" value="Genomic_DNA"/>
</dbReference>
<dbReference type="Pfam" id="PF03176">
    <property type="entry name" value="MMPL"/>
    <property type="match status" value="2"/>
</dbReference>
<evidence type="ECO:0000256" key="2">
    <source>
        <dbReference type="ARBA" id="ARBA00010157"/>
    </source>
</evidence>
<feature type="transmembrane region" description="Helical" evidence="7">
    <location>
        <begin position="259"/>
        <end position="281"/>
    </location>
</feature>
<feature type="transmembrane region" description="Helical" evidence="7">
    <location>
        <begin position="293"/>
        <end position="316"/>
    </location>
</feature>
<feature type="transmembrane region" description="Helical" evidence="7">
    <location>
        <begin position="558"/>
        <end position="582"/>
    </location>
</feature>
<feature type="transmembrane region" description="Helical" evidence="7">
    <location>
        <begin position="166"/>
        <end position="184"/>
    </location>
</feature>
<evidence type="ECO:0000256" key="4">
    <source>
        <dbReference type="ARBA" id="ARBA00022692"/>
    </source>
</evidence>
<evidence type="ECO:0000256" key="1">
    <source>
        <dbReference type="ARBA" id="ARBA00004651"/>
    </source>
</evidence>
<evidence type="ECO:0000313" key="9">
    <source>
        <dbReference type="EMBL" id="SNS60474.1"/>
    </source>
</evidence>
<dbReference type="AlphaFoldDB" id="A0A239FXH9"/>
<feature type="transmembrane region" description="Helical" evidence="7">
    <location>
        <begin position="631"/>
        <end position="650"/>
    </location>
</feature>
<feature type="transmembrane region" description="Helical" evidence="7">
    <location>
        <begin position="191"/>
        <end position="210"/>
    </location>
</feature>
<comment type="similarity">
    <text evidence="2">Belongs to the resistance-nodulation-cell division (RND) (TC 2.A.6) family. MmpL subfamily.</text>
</comment>
<feature type="transmembrane region" description="Helical" evidence="7">
    <location>
        <begin position="216"/>
        <end position="238"/>
    </location>
</feature>
<evidence type="ECO:0000313" key="10">
    <source>
        <dbReference type="Proteomes" id="UP000198373"/>
    </source>
</evidence>
<evidence type="ECO:0000256" key="6">
    <source>
        <dbReference type="ARBA" id="ARBA00023136"/>
    </source>
</evidence>
<dbReference type="GO" id="GO:0005886">
    <property type="term" value="C:plasma membrane"/>
    <property type="evidence" value="ECO:0007669"/>
    <property type="project" value="UniProtKB-SubCell"/>
</dbReference>
<protein>
    <submittedName>
        <fullName evidence="9">Putative drug exporter of the RND superfamily</fullName>
    </submittedName>
</protein>
<feature type="domain" description="SSD" evidence="8">
    <location>
        <begin position="202"/>
        <end position="314"/>
    </location>
</feature>
<feature type="transmembrane region" description="Helical" evidence="7">
    <location>
        <begin position="344"/>
        <end position="367"/>
    </location>
</feature>
<dbReference type="SUPFAM" id="SSF82866">
    <property type="entry name" value="Multidrug efflux transporter AcrB transmembrane domain"/>
    <property type="match status" value="2"/>
</dbReference>
<dbReference type="Proteomes" id="UP000198373">
    <property type="component" value="Unassembled WGS sequence"/>
</dbReference>
<accession>A0A239FXH9</accession>
<comment type="subcellular location">
    <subcellularLocation>
        <location evidence="1">Cell membrane</location>
        <topology evidence="1">Multi-pass membrane protein</topology>
    </subcellularLocation>
</comment>
<evidence type="ECO:0000256" key="5">
    <source>
        <dbReference type="ARBA" id="ARBA00022989"/>
    </source>
</evidence>
<dbReference type="InterPro" id="IPR000731">
    <property type="entry name" value="SSD"/>
</dbReference>
<feature type="transmembrane region" description="Helical" evidence="7">
    <location>
        <begin position="519"/>
        <end position="538"/>
    </location>
</feature>
<name>A0A239FXH9_9ACTN</name>
<keyword evidence="5 7" id="KW-1133">Transmembrane helix</keyword>
<dbReference type="RefSeq" id="WP_218822349.1">
    <property type="nucleotide sequence ID" value="NZ_FZOO01000005.1"/>
</dbReference>
<feature type="transmembrane region" description="Helical" evidence="7">
    <location>
        <begin position="492"/>
        <end position="514"/>
    </location>
</feature>
<sequence length="693" mass="70823">MLLTRTATWCARHRLLVVAVWAAVLVGGLAAAPALFERLDPSTGTVPGSESDRGARLLDEADADGGSISAVLDGRPADAASTAALTADLEELCGVAAVTPPLPARDGQAVALSVTFDDSPAGEAAVDDATALLRAADAPRVLVGGGVLQDREMEEQAAADLARAELFSLPVALVLLVVLFGGVVAAGIPVLVALVGVGATLLALLATSGLADVSVYAVNVVTMLGLGLAVDYALLLVARYREERSGAEPAAALERTFATAGRTVAFSGLTVAVSLAGLLLLPDPFLRSMGVAGLSVVLLDVLAALTLLPALLALLGTRIRPARAARADRGVFVGIARRVRRRPLAVALAVGALLALAAVPFLGVRYADPDARSLPVDSSSRLLVETVQSRFDTDADVDPVTVVARGPVAPAALGGYAARLRGLDGVLAVRTSADPGAPAVVELVPEGTSQGPAALRLVAQVRATDAPVPVLVTGDAARLVDHQAALAQRLPWTVAVVAVGTAVLLFLFTGSVVVPVKALVLSVLSLGASFGALVWVFQEGHLGGLVGTEALGSLSTTTPVLVLAIGFGLSMDYEVFLLGRIAEVYRRTGDNDLAVEQGLQRTGGTVTAAALLMVVVFAGFVAGGFSPVKQVGLGLALAVAVDATLVRLLLVPAAMSLMGRWNWWAPRPLRRVHARWGLHDGPRARPGAVPAPA</sequence>
<organism evidence="9 10">
    <name type="scientific">Geodermatophilus pulveris</name>
    <dbReference type="NCBI Taxonomy" id="1564159"/>
    <lineage>
        <taxon>Bacteria</taxon>
        <taxon>Bacillati</taxon>
        <taxon>Actinomycetota</taxon>
        <taxon>Actinomycetes</taxon>
        <taxon>Geodermatophilales</taxon>
        <taxon>Geodermatophilaceae</taxon>
        <taxon>Geodermatophilus</taxon>
    </lineage>
</organism>
<dbReference type="PANTHER" id="PTHR33406">
    <property type="entry name" value="MEMBRANE PROTEIN MJ1562-RELATED"/>
    <property type="match status" value="1"/>
</dbReference>
<dbReference type="Gene3D" id="1.20.1640.10">
    <property type="entry name" value="Multidrug efflux transporter AcrB transmembrane domain"/>
    <property type="match status" value="2"/>
</dbReference>
<dbReference type="PROSITE" id="PS50156">
    <property type="entry name" value="SSD"/>
    <property type="match status" value="1"/>
</dbReference>
<dbReference type="InterPro" id="IPR004869">
    <property type="entry name" value="MMPL_dom"/>
</dbReference>
<dbReference type="PANTHER" id="PTHR33406:SF11">
    <property type="entry name" value="MEMBRANE PROTEIN SCO6666-RELATED"/>
    <property type="match status" value="1"/>
</dbReference>
<gene>
    <name evidence="9" type="ORF">SAMN06893096_105258</name>
</gene>
<evidence type="ECO:0000256" key="3">
    <source>
        <dbReference type="ARBA" id="ARBA00022475"/>
    </source>
</evidence>
<keyword evidence="4 7" id="KW-0812">Transmembrane</keyword>
<reference evidence="10" key="1">
    <citation type="submission" date="2017-06" db="EMBL/GenBank/DDBJ databases">
        <authorList>
            <person name="Varghese N."/>
            <person name="Submissions S."/>
        </authorList>
    </citation>
    <scope>NUCLEOTIDE SEQUENCE [LARGE SCALE GENOMIC DNA]</scope>
    <source>
        <strain evidence="10">DSM 46839</strain>
    </source>
</reference>
<keyword evidence="10" id="KW-1185">Reference proteome</keyword>